<keyword evidence="9 12" id="KW-0472">Membrane</keyword>
<dbReference type="GO" id="GO:0005743">
    <property type="term" value="C:mitochondrial inner membrane"/>
    <property type="evidence" value="ECO:0007669"/>
    <property type="project" value="EnsemblFungi"/>
</dbReference>
<dbReference type="InParanoid" id="G8JV93"/>
<evidence type="ECO:0000313" key="14">
    <source>
        <dbReference type="Proteomes" id="UP000006790"/>
    </source>
</evidence>
<dbReference type="Pfam" id="PF02628">
    <property type="entry name" value="COX15-CtaA"/>
    <property type="match status" value="1"/>
</dbReference>
<evidence type="ECO:0000256" key="2">
    <source>
        <dbReference type="ARBA" id="ARBA00004141"/>
    </source>
</evidence>
<evidence type="ECO:0000256" key="7">
    <source>
        <dbReference type="ARBA" id="ARBA00023004"/>
    </source>
</evidence>
<feature type="transmembrane region" description="Helical" evidence="12">
    <location>
        <begin position="432"/>
        <end position="452"/>
    </location>
</feature>
<feature type="transmembrane region" description="Helical" evidence="12">
    <location>
        <begin position="242"/>
        <end position="264"/>
    </location>
</feature>
<sequence>MFRNLLHNGLTRQVIRSIAANGTLTASSPMMLKRINVPCYAKYLSCYNSVFKNGIPKQPFGTYTRVMKIALHSAKNSAPKNLLNSSKISGYWLVGTSGLVFGIVVLGGLTRLTESGLSITEWKPITGAVPPMNEKDWEKEFAKYQASPEFKQLNSHITIEDFKFIYFMEWAHRLWGRAIGMVFILPAVYFAVSRQTSKRVNLRVTGLACLLGFQGFIGWWMVKSGLDQQQLDERKSKPTVSQYRLTAHLGTAFLLYLGMLWTGIEILREAKWVKNPENALKLFSKLDNQSLNPLRRLSLGLLTLTFITAMSGGLVAGLDAGLIYNTFPHMGDDWIPSKRELIDKTFSRKDDSSDLVWRNMLENPTMVQLNHRIFATSTFISVLALHFYCNRRKHLIPSNAIRTMHALMGLVSLQFTLGIFTLLYLVPIPLGSAHQAGALCLLTGSLLFAAQLRKPRIPIRMLVSSLGRQQNTSSSKILSQVSKL</sequence>
<dbReference type="eggNOG" id="KOG2725">
    <property type="taxonomic scope" value="Eukaryota"/>
</dbReference>
<evidence type="ECO:0000256" key="11">
    <source>
        <dbReference type="ARBA" id="ARBA00048044"/>
    </source>
</evidence>
<dbReference type="InterPro" id="IPR023754">
    <property type="entry name" value="HemeA_Synthase_type2"/>
</dbReference>
<keyword evidence="14" id="KW-1185">Reference proteome</keyword>
<dbReference type="PANTHER" id="PTHR23289">
    <property type="entry name" value="CYTOCHROME C OXIDASE ASSEMBLY PROTEIN COX15"/>
    <property type="match status" value="1"/>
</dbReference>
<name>G8JV93_ERECY</name>
<dbReference type="KEGG" id="erc:Ecym_6189"/>
<evidence type="ECO:0000313" key="13">
    <source>
        <dbReference type="EMBL" id="AET40572.1"/>
    </source>
</evidence>
<dbReference type="GO" id="GO:0046872">
    <property type="term" value="F:metal ion binding"/>
    <property type="evidence" value="ECO:0007669"/>
    <property type="project" value="UniProtKB-KW"/>
</dbReference>
<accession>G8JV93</accession>
<evidence type="ECO:0000256" key="12">
    <source>
        <dbReference type="SAM" id="Phobius"/>
    </source>
</evidence>
<evidence type="ECO:0000256" key="4">
    <source>
        <dbReference type="ARBA" id="ARBA00022723"/>
    </source>
</evidence>
<evidence type="ECO:0000256" key="5">
    <source>
        <dbReference type="ARBA" id="ARBA00022989"/>
    </source>
</evidence>
<dbReference type="GO" id="GO:0016653">
    <property type="term" value="F:oxidoreductase activity, acting on NAD(P)H, heme protein as acceptor"/>
    <property type="evidence" value="ECO:0007669"/>
    <property type="project" value="TreeGrafter"/>
</dbReference>
<dbReference type="GeneID" id="11468962"/>
<dbReference type="OrthoDB" id="1726137at2759"/>
<dbReference type="OMA" id="AFVCYSW"/>
<proteinExistence type="inferred from homology"/>
<dbReference type="InterPro" id="IPR003780">
    <property type="entry name" value="COX15/CtaA_fam"/>
</dbReference>
<dbReference type="Proteomes" id="UP000006790">
    <property type="component" value="Chromosome 6"/>
</dbReference>
<evidence type="ECO:0000256" key="1">
    <source>
        <dbReference type="ARBA" id="ARBA00001970"/>
    </source>
</evidence>
<feature type="transmembrane region" description="Helical" evidence="12">
    <location>
        <begin position="90"/>
        <end position="109"/>
    </location>
</feature>
<gene>
    <name evidence="13" type="ordered locus">Ecym_6189</name>
</gene>
<feature type="transmembrane region" description="Helical" evidence="12">
    <location>
        <begin position="401"/>
        <end position="426"/>
    </location>
</feature>
<keyword evidence="7" id="KW-0408">Iron</keyword>
<evidence type="ECO:0000256" key="3">
    <source>
        <dbReference type="ARBA" id="ARBA00022692"/>
    </source>
</evidence>
<feature type="transmembrane region" description="Helical" evidence="12">
    <location>
        <begin position="174"/>
        <end position="192"/>
    </location>
</feature>
<dbReference type="GO" id="GO:0051537">
    <property type="term" value="F:2 iron, 2 sulfur cluster binding"/>
    <property type="evidence" value="ECO:0007669"/>
    <property type="project" value="EnsemblFungi"/>
</dbReference>
<evidence type="ECO:0008006" key="15">
    <source>
        <dbReference type="Google" id="ProtNLM"/>
    </source>
</evidence>
<dbReference type="RefSeq" id="XP_003647389.1">
    <property type="nucleotide sequence ID" value="XM_003647341.1"/>
</dbReference>
<protein>
    <recommendedName>
        <fullName evidence="15">Cytochrome c oxidase assembly protein COX15</fullName>
    </recommendedName>
</protein>
<reference evidence="14" key="1">
    <citation type="journal article" date="2012" name="G3 (Bethesda)">
        <title>Pichia sorbitophila, an interspecies yeast hybrid reveals early steps of genome resolution following polyploidization.</title>
        <authorList>
            <person name="Leh Louis V."/>
            <person name="Despons L."/>
            <person name="Friedrich A."/>
            <person name="Martin T."/>
            <person name="Durrens P."/>
            <person name="Casaregola S."/>
            <person name="Neuveglise C."/>
            <person name="Fairhead C."/>
            <person name="Marck C."/>
            <person name="Cruz J.A."/>
            <person name="Straub M.L."/>
            <person name="Kugler V."/>
            <person name="Sacerdot C."/>
            <person name="Uzunov Z."/>
            <person name="Thierry A."/>
            <person name="Weiss S."/>
            <person name="Bleykasten C."/>
            <person name="De Montigny J."/>
            <person name="Jacques N."/>
            <person name="Jung P."/>
            <person name="Lemaire M."/>
            <person name="Mallet S."/>
            <person name="Morel G."/>
            <person name="Richard G.F."/>
            <person name="Sarkar A."/>
            <person name="Savel G."/>
            <person name="Schacherer J."/>
            <person name="Seret M.L."/>
            <person name="Talla E."/>
            <person name="Samson G."/>
            <person name="Jubin C."/>
            <person name="Poulain J."/>
            <person name="Vacherie B."/>
            <person name="Barbe V."/>
            <person name="Pelletier E."/>
            <person name="Sherman D.J."/>
            <person name="Westhof E."/>
            <person name="Weissenbach J."/>
            <person name="Baret P.V."/>
            <person name="Wincker P."/>
            <person name="Gaillardin C."/>
            <person name="Dujon B."/>
            <person name="Souciet J.L."/>
        </authorList>
    </citation>
    <scope>NUCLEOTIDE SEQUENCE [LARGE SCALE GENOMIC DNA]</scope>
    <source>
        <strain evidence="14">CBS 270.75 / DBVPG 7215 / KCTC 17166 / NRRL Y-17582</strain>
    </source>
</reference>
<keyword evidence="4" id="KW-0479">Metal-binding</keyword>
<comment type="catalytic activity">
    <reaction evidence="11">
        <text>Fe(II)-heme o + 2 A + H2O = Fe(II)-heme a + 2 AH2</text>
        <dbReference type="Rhea" id="RHEA:63388"/>
        <dbReference type="ChEBI" id="CHEBI:13193"/>
        <dbReference type="ChEBI" id="CHEBI:15377"/>
        <dbReference type="ChEBI" id="CHEBI:17499"/>
        <dbReference type="ChEBI" id="CHEBI:60530"/>
        <dbReference type="ChEBI" id="CHEBI:61715"/>
        <dbReference type="EC" id="1.17.99.9"/>
    </reaction>
    <physiologicalReaction direction="left-to-right" evidence="11">
        <dbReference type="Rhea" id="RHEA:63389"/>
    </physiologicalReaction>
</comment>
<dbReference type="PANTHER" id="PTHR23289:SF2">
    <property type="entry name" value="CYTOCHROME C OXIDASE ASSEMBLY PROTEIN COX15 HOMOLOG"/>
    <property type="match status" value="1"/>
</dbReference>
<feature type="transmembrane region" description="Helical" evidence="12">
    <location>
        <begin position="299"/>
        <end position="324"/>
    </location>
</feature>
<keyword evidence="3 12" id="KW-0812">Transmembrane</keyword>
<dbReference type="GO" id="GO:0120547">
    <property type="term" value="F:heme A synthase activity"/>
    <property type="evidence" value="ECO:0007669"/>
    <property type="project" value="UniProtKB-EC"/>
</dbReference>
<evidence type="ECO:0000256" key="8">
    <source>
        <dbReference type="ARBA" id="ARBA00023133"/>
    </source>
</evidence>
<dbReference type="STRING" id="931890.G8JV93"/>
<feature type="transmembrane region" description="Helical" evidence="12">
    <location>
        <begin position="204"/>
        <end position="222"/>
    </location>
</feature>
<comment type="subcellular location">
    <subcellularLocation>
        <location evidence="2">Membrane</location>
        <topology evidence="2">Multi-pass membrane protein</topology>
    </subcellularLocation>
</comment>
<dbReference type="EMBL" id="CP002502">
    <property type="protein sequence ID" value="AET40572.1"/>
    <property type="molecule type" value="Genomic_DNA"/>
</dbReference>
<feature type="transmembrane region" description="Helical" evidence="12">
    <location>
        <begin position="369"/>
        <end position="389"/>
    </location>
</feature>
<evidence type="ECO:0000256" key="6">
    <source>
        <dbReference type="ARBA" id="ARBA00023002"/>
    </source>
</evidence>
<dbReference type="HAMAP" id="MF_01665">
    <property type="entry name" value="HemeA_synth_type2"/>
    <property type="match status" value="1"/>
</dbReference>
<keyword evidence="8" id="KW-0350">Heme biosynthesis</keyword>
<keyword evidence="6" id="KW-0560">Oxidoreductase</keyword>
<dbReference type="FunCoup" id="G8JV93">
    <property type="interactions" value="872"/>
</dbReference>
<dbReference type="GO" id="GO:0005759">
    <property type="term" value="C:mitochondrial matrix"/>
    <property type="evidence" value="ECO:0007669"/>
    <property type="project" value="EnsemblFungi"/>
</dbReference>
<keyword evidence="5 12" id="KW-1133">Transmembrane helix</keyword>
<evidence type="ECO:0000256" key="10">
    <source>
        <dbReference type="ARBA" id="ARBA00044501"/>
    </source>
</evidence>
<evidence type="ECO:0000256" key="9">
    <source>
        <dbReference type="ARBA" id="ARBA00023136"/>
    </source>
</evidence>
<comment type="cofactor">
    <cofactor evidence="1">
        <name>heme b</name>
        <dbReference type="ChEBI" id="CHEBI:60344"/>
    </cofactor>
</comment>
<organism evidence="13 14">
    <name type="scientific">Eremothecium cymbalariae (strain CBS 270.75 / DBVPG 7215 / KCTC 17166 / NRRL Y-17582)</name>
    <name type="common">Yeast</name>
    <dbReference type="NCBI Taxonomy" id="931890"/>
    <lineage>
        <taxon>Eukaryota</taxon>
        <taxon>Fungi</taxon>
        <taxon>Dikarya</taxon>
        <taxon>Ascomycota</taxon>
        <taxon>Saccharomycotina</taxon>
        <taxon>Saccharomycetes</taxon>
        <taxon>Saccharomycetales</taxon>
        <taxon>Saccharomycetaceae</taxon>
        <taxon>Eremothecium</taxon>
    </lineage>
</organism>
<dbReference type="AlphaFoldDB" id="G8JV93"/>
<comment type="pathway">
    <text evidence="10">Porphyrin-containing compound metabolism; heme A biosynthesis; heme A from heme O: step 1/1.</text>
</comment>
<dbReference type="HOGENOM" id="CLU_017627_4_1_1"/>
<dbReference type="GO" id="GO:0006784">
    <property type="term" value="P:heme A biosynthetic process"/>
    <property type="evidence" value="ECO:0007669"/>
    <property type="project" value="EnsemblFungi"/>
</dbReference>